<evidence type="ECO:0000313" key="2">
    <source>
        <dbReference type="EMBL" id="OQD54990.1"/>
    </source>
</evidence>
<sequence length="101" mass="10760">MRRVRSHSVSRGPASGTRTPTTVRSAPSPAATGEVSVTRVDQSWPVQRAATAESLARLYTVPHSAPRPSVTRPVCSRPRTSRAQRSAETAVTPAAARCPSR</sequence>
<reference evidence="2 3" key="2">
    <citation type="submission" date="2017-02" db="EMBL/GenBank/DDBJ databases">
        <title>Draft genome sequence of Streptomyces phaeoluteigriseus type strain DSM41896.</title>
        <authorList>
            <person name="Salih T.S."/>
            <person name="Algora Gallardo L."/>
            <person name="Melo Santos T."/>
            <person name="Filgueira Martinez S."/>
            <person name="Herron P.R."/>
        </authorList>
    </citation>
    <scope>NUCLEOTIDE SEQUENCE [LARGE SCALE GENOMIC DNA]</scope>
    <source>
        <strain evidence="2 3">DSM 41896</strain>
    </source>
</reference>
<feature type="region of interest" description="Disordered" evidence="1">
    <location>
        <begin position="1"/>
        <end position="38"/>
    </location>
</feature>
<dbReference type="EMBL" id="MPOH02000015">
    <property type="protein sequence ID" value="OQD54990.1"/>
    <property type="molecule type" value="Genomic_DNA"/>
</dbReference>
<gene>
    <name evidence="2" type="ORF">BM536_024505</name>
</gene>
<feature type="compositionally biased region" description="Polar residues" evidence="1">
    <location>
        <begin position="16"/>
        <end position="25"/>
    </location>
</feature>
<dbReference type="AlphaFoldDB" id="A0A1V6MRA3"/>
<evidence type="ECO:0000313" key="3">
    <source>
        <dbReference type="Proteomes" id="UP000184286"/>
    </source>
</evidence>
<accession>A0A1V6MRA3</accession>
<evidence type="ECO:0000256" key="1">
    <source>
        <dbReference type="SAM" id="MobiDB-lite"/>
    </source>
</evidence>
<proteinExistence type="predicted"/>
<reference evidence="3" key="1">
    <citation type="submission" date="2016-11" db="EMBL/GenBank/DDBJ databases">
        <authorList>
            <person name="Schniete J.K."/>
            <person name="Salih T."/>
            <person name="Algora Gallardo L."/>
            <person name="Martinez Fernandez S."/>
            <person name="Herron P.R."/>
        </authorList>
    </citation>
    <scope>NUCLEOTIDE SEQUENCE [LARGE SCALE GENOMIC DNA]</scope>
    <source>
        <strain evidence="3">DSM 41896</strain>
    </source>
</reference>
<protein>
    <submittedName>
        <fullName evidence="2">Uncharacterized protein</fullName>
    </submittedName>
</protein>
<name>A0A1V6MRA3_9ACTN</name>
<organism evidence="2 3">
    <name type="scientific">Streptomyces phaeoluteigriseus</name>
    <dbReference type="NCBI Taxonomy" id="114686"/>
    <lineage>
        <taxon>Bacteria</taxon>
        <taxon>Bacillati</taxon>
        <taxon>Actinomycetota</taxon>
        <taxon>Actinomycetes</taxon>
        <taxon>Kitasatosporales</taxon>
        <taxon>Streptomycetaceae</taxon>
        <taxon>Streptomyces</taxon>
        <taxon>Streptomyces aurantiacus group</taxon>
    </lineage>
</organism>
<feature type="region of interest" description="Disordered" evidence="1">
    <location>
        <begin position="60"/>
        <end position="101"/>
    </location>
</feature>
<comment type="caution">
    <text evidence="2">The sequence shown here is derived from an EMBL/GenBank/DDBJ whole genome shotgun (WGS) entry which is preliminary data.</text>
</comment>
<dbReference type="Proteomes" id="UP000184286">
    <property type="component" value="Unassembled WGS sequence"/>
</dbReference>